<dbReference type="Gene3D" id="3.30.70.270">
    <property type="match status" value="1"/>
</dbReference>
<dbReference type="InterPro" id="IPR026960">
    <property type="entry name" value="RVT-Znf"/>
</dbReference>
<proteinExistence type="predicted"/>
<sequence length="458" mass="52233">MPQGLKNAPSEFQNIMNDIFNKYAKFSLVYLDDVLIFSKNLNEHIEYLEKFINLIKENGCVNYIAEFIPNIKIICAPLYKRLRKNPLEWTNEMTKVIIEIKILVKKLPCLGIPDPNAELIIEIDASDIGHKGILKQKLSNSSKEQVVKYHSDDVFNKKFLIRTDCKAAPSVLTKDVQNLSAEITHTRDDQGNILFSKMKIMNIFSPQVWNQNLFDSKTFSRQFNPSGYTYYDYIDAWYNTSYALMSSSSTRVSQWKVWKGISEAEASRQCKKLAWIACTDALPVKSKLLERGAAQDDKCPCCNDGHETVFHALLQCEEVRRFWFASPLGLRTDLLGGVATLSHWINECIDVLDHTRMGMVCAMMWALWHKRNAWFLQQTKLDCEQVLQKATAALLPDDWRPPPEPFVKANFGVLVKASVGTGMGVVYRDSMGAVLASSTLLFSFSFSLVYPTHIFSLF</sequence>
<protein>
    <submittedName>
        <fullName evidence="2">Orf V</fullName>
    </submittedName>
</protein>
<gene>
    <name evidence="2" type="ORF">CR513_21645</name>
</gene>
<reference evidence="2" key="1">
    <citation type="submission" date="2018-05" db="EMBL/GenBank/DDBJ databases">
        <title>Draft genome of Mucuna pruriens seed.</title>
        <authorList>
            <person name="Nnadi N.E."/>
            <person name="Vos R."/>
            <person name="Hasami M.H."/>
            <person name="Devisetty U.K."/>
            <person name="Aguiy J.C."/>
        </authorList>
    </citation>
    <scope>NUCLEOTIDE SEQUENCE [LARGE SCALE GENOMIC DNA]</scope>
    <source>
        <strain evidence="2">JCA_2017</strain>
    </source>
</reference>
<dbReference type="InterPro" id="IPR051320">
    <property type="entry name" value="Viral_Replic_Matur_Polypro"/>
</dbReference>
<organism evidence="2 3">
    <name type="scientific">Mucuna pruriens</name>
    <name type="common">Velvet bean</name>
    <name type="synonym">Dolichos pruriens</name>
    <dbReference type="NCBI Taxonomy" id="157652"/>
    <lineage>
        <taxon>Eukaryota</taxon>
        <taxon>Viridiplantae</taxon>
        <taxon>Streptophyta</taxon>
        <taxon>Embryophyta</taxon>
        <taxon>Tracheophyta</taxon>
        <taxon>Spermatophyta</taxon>
        <taxon>Magnoliopsida</taxon>
        <taxon>eudicotyledons</taxon>
        <taxon>Gunneridae</taxon>
        <taxon>Pentapetalae</taxon>
        <taxon>rosids</taxon>
        <taxon>fabids</taxon>
        <taxon>Fabales</taxon>
        <taxon>Fabaceae</taxon>
        <taxon>Papilionoideae</taxon>
        <taxon>50 kb inversion clade</taxon>
        <taxon>NPAAA clade</taxon>
        <taxon>indigoferoid/millettioid clade</taxon>
        <taxon>Phaseoleae</taxon>
        <taxon>Mucuna</taxon>
    </lineage>
</organism>
<evidence type="ECO:0000313" key="2">
    <source>
        <dbReference type="EMBL" id="RDX95782.1"/>
    </source>
</evidence>
<dbReference type="AlphaFoldDB" id="A0A371GYY7"/>
<dbReference type="InterPro" id="IPR043128">
    <property type="entry name" value="Rev_trsase/Diguanyl_cyclase"/>
</dbReference>
<dbReference type="PROSITE" id="PS50878">
    <property type="entry name" value="RT_POL"/>
    <property type="match status" value="1"/>
</dbReference>
<dbReference type="OrthoDB" id="1426615at2759"/>
<evidence type="ECO:0000313" key="3">
    <source>
        <dbReference type="Proteomes" id="UP000257109"/>
    </source>
</evidence>
<dbReference type="Proteomes" id="UP000257109">
    <property type="component" value="Unassembled WGS sequence"/>
</dbReference>
<dbReference type="PANTHER" id="PTHR33064">
    <property type="entry name" value="POL PROTEIN"/>
    <property type="match status" value="1"/>
</dbReference>
<keyword evidence="3" id="KW-1185">Reference proteome</keyword>
<dbReference type="InterPro" id="IPR000477">
    <property type="entry name" value="RT_dom"/>
</dbReference>
<accession>A0A371GYY7</accession>
<dbReference type="Pfam" id="PF17919">
    <property type="entry name" value="RT_RNaseH_2"/>
    <property type="match status" value="1"/>
</dbReference>
<feature type="domain" description="Reverse transcriptase" evidence="1">
    <location>
        <begin position="1"/>
        <end position="94"/>
    </location>
</feature>
<feature type="non-terminal residue" evidence="2">
    <location>
        <position position="1"/>
    </location>
</feature>
<name>A0A371GYY7_MUCPR</name>
<dbReference type="EMBL" id="QJKJ01004048">
    <property type="protein sequence ID" value="RDX95782.1"/>
    <property type="molecule type" value="Genomic_DNA"/>
</dbReference>
<dbReference type="Pfam" id="PF13966">
    <property type="entry name" value="zf-RVT"/>
    <property type="match status" value="1"/>
</dbReference>
<dbReference type="Pfam" id="PF00078">
    <property type="entry name" value="RVT_1"/>
    <property type="match status" value="1"/>
</dbReference>
<dbReference type="PANTHER" id="PTHR33064:SF37">
    <property type="entry name" value="RIBONUCLEASE H"/>
    <property type="match status" value="1"/>
</dbReference>
<evidence type="ECO:0000259" key="1">
    <source>
        <dbReference type="PROSITE" id="PS50878"/>
    </source>
</evidence>
<comment type="caution">
    <text evidence="2">The sequence shown here is derived from an EMBL/GenBank/DDBJ whole genome shotgun (WGS) entry which is preliminary data.</text>
</comment>
<dbReference type="InterPro" id="IPR041577">
    <property type="entry name" value="RT_RNaseH_2"/>
</dbReference>
<dbReference type="SUPFAM" id="SSF56672">
    <property type="entry name" value="DNA/RNA polymerases"/>
    <property type="match status" value="1"/>
</dbReference>
<dbReference type="InterPro" id="IPR043502">
    <property type="entry name" value="DNA/RNA_pol_sf"/>
</dbReference>